<evidence type="ECO:0000313" key="6">
    <source>
        <dbReference type="Proteomes" id="UP000231057"/>
    </source>
</evidence>
<feature type="domain" description="HTH luxR-type" evidence="3">
    <location>
        <begin position="144"/>
        <end position="209"/>
    </location>
</feature>
<dbReference type="Gene3D" id="3.40.50.2300">
    <property type="match status" value="1"/>
</dbReference>
<keyword evidence="6" id="KW-1185">Reference proteome</keyword>
<evidence type="ECO:0000256" key="2">
    <source>
        <dbReference type="PROSITE-ProRule" id="PRU00169"/>
    </source>
</evidence>
<feature type="domain" description="Response regulatory" evidence="4">
    <location>
        <begin position="4"/>
        <end position="120"/>
    </location>
</feature>
<dbReference type="Proteomes" id="UP000231057">
    <property type="component" value="Chromosome"/>
</dbReference>
<dbReference type="SMART" id="SM00448">
    <property type="entry name" value="REC"/>
    <property type="match status" value="1"/>
</dbReference>
<dbReference type="AlphaFoldDB" id="A0A2D2Q0X2"/>
<dbReference type="PROSITE" id="PS00622">
    <property type="entry name" value="HTH_LUXR_1"/>
    <property type="match status" value="1"/>
</dbReference>
<dbReference type="Gene3D" id="1.10.10.10">
    <property type="entry name" value="Winged helix-like DNA-binding domain superfamily/Winged helix DNA-binding domain"/>
    <property type="match status" value="1"/>
</dbReference>
<name>A0A2D2Q0X2_PARLV</name>
<accession>A0A2D2Q0X2</accession>
<gene>
    <name evidence="5" type="ORF">BRW62_04565</name>
</gene>
<evidence type="ECO:0000259" key="4">
    <source>
        <dbReference type="PROSITE" id="PS50110"/>
    </source>
</evidence>
<reference evidence="5 6" key="1">
    <citation type="submission" date="2016-11" db="EMBL/GenBank/DDBJ databases">
        <title>Complete genome sequence of thermophilic cyanobacteria strain Synechococcus sp. PCC6715.</title>
        <authorList>
            <person name="Tang J."/>
            <person name="Daroch M."/>
            <person name="Liang Y."/>
            <person name="Jiang D."/>
            <person name="Shah M."/>
        </authorList>
    </citation>
    <scope>NUCLEOTIDE SEQUENCE [LARGE SCALE GENOMIC DNA]</scope>
    <source>
        <strain evidence="5 6">PCC 6715</strain>
    </source>
</reference>
<dbReference type="PROSITE" id="PS50043">
    <property type="entry name" value="HTH_LUXR_2"/>
    <property type="match status" value="1"/>
</dbReference>
<evidence type="ECO:0000313" key="5">
    <source>
        <dbReference type="EMBL" id="ATS18138.1"/>
    </source>
</evidence>
<keyword evidence="2" id="KW-0597">Phosphoprotein</keyword>
<reference evidence="6" key="2">
    <citation type="journal article" date="2022" name="Front. Microbiol.">
        <title>Comparative Genomic Analysis Revealed Distinct Molecular Components and Organization of CO2-Concentrating Mechanism in Thermophilic Cyanobacteria.</title>
        <authorList>
            <person name="Tang J."/>
            <person name="Zhou H."/>
            <person name="Yao D."/>
            <person name="Riaz S."/>
            <person name="You D."/>
            <person name="Klepacz-Smolka A."/>
            <person name="Daroch M."/>
        </authorList>
    </citation>
    <scope>NUCLEOTIDE SEQUENCE [LARGE SCALE GENOMIC DNA]</scope>
    <source>
        <strain evidence="6">PCC 6715</strain>
    </source>
</reference>
<dbReference type="InterPro" id="IPR016032">
    <property type="entry name" value="Sig_transdc_resp-reg_C-effctor"/>
</dbReference>
<proteinExistence type="predicted"/>
<dbReference type="GO" id="GO:0003677">
    <property type="term" value="F:DNA binding"/>
    <property type="evidence" value="ECO:0007669"/>
    <property type="project" value="UniProtKB-KW"/>
</dbReference>
<dbReference type="InterPro" id="IPR011006">
    <property type="entry name" value="CheY-like_superfamily"/>
</dbReference>
<dbReference type="InterPro" id="IPR039420">
    <property type="entry name" value="WalR-like"/>
</dbReference>
<dbReference type="GO" id="GO:0006355">
    <property type="term" value="P:regulation of DNA-templated transcription"/>
    <property type="evidence" value="ECO:0007669"/>
    <property type="project" value="InterPro"/>
</dbReference>
<dbReference type="SUPFAM" id="SSF52172">
    <property type="entry name" value="CheY-like"/>
    <property type="match status" value="1"/>
</dbReference>
<dbReference type="GO" id="GO:0000160">
    <property type="term" value="P:phosphorelay signal transduction system"/>
    <property type="evidence" value="ECO:0007669"/>
    <property type="project" value="InterPro"/>
</dbReference>
<dbReference type="CDD" id="cd06170">
    <property type="entry name" value="LuxR_C_like"/>
    <property type="match status" value="1"/>
</dbReference>
<protein>
    <submittedName>
        <fullName evidence="5">DNA-binding response regulator</fullName>
    </submittedName>
</protein>
<dbReference type="PANTHER" id="PTHR43214">
    <property type="entry name" value="TWO-COMPONENT RESPONSE REGULATOR"/>
    <property type="match status" value="1"/>
</dbReference>
<dbReference type="SUPFAM" id="SSF46894">
    <property type="entry name" value="C-terminal effector domain of the bipartite response regulators"/>
    <property type="match status" value="1"/>
</dbReference>
<dbReference type="EMBL" id="CP018092">
    <property type="protein sequence ID" value="ATS18138.1"/>
    <property type="molecule type" value="Genomic_DNA"/>
</dbReference>
<keyword evidence="1 5" id="KW-0238">DNA-binding</keyword>
<sequence length="219" mass="24687">MSLTLLIADDDASIRLSVSQFLESLGYCCLTAGDGTQALEMIHRYQPHLLITDIAMPNMNGYELVRQVRQHPSLRLLPVIYLTARTEVEERIRAYRTGGDVYLAKPFDLNELAAVARNLLDRSQLVQMQVEWRQRQQQPSAASSQSLHLAMTQREKQVIELLAAGLSNAQIGDRLHLSARTIEKHVSSLFQKASVHNRAELVRLAIEQGLVERHPQSKA</sequence>
<organism evidence="5 6">
    <name type="scientific">Parathermosynechococcus lividus PCC 6715</name>
    <dbReference type="NCBI Taxonomy" id="1917166"/>
    <lineage>
        <taxon>Bacteria</taxon>
        <taxon>Bacillati</taxon>
        <taxon>Cyanobacteriota</taxon>
        <taxon>Cyanophyceae</taxon>
        <taxon>Acaryochloridales</taxon>
        <taxon>Thermosynechococcaceae</taxon>
        <taxon>Parathermosynechococcus</taxon>
    </lineage>
</organism>
<dbReference type="Pfam" id="PF00196">
    <property type="entry name" value="GerE"/>
    <property type="match status" value="1"/>
</dbReference>
<dbReference type="OrthoDB" id="3821207at2"/>
<dbReference type="PROSITE" id="PS50110">
    <property type="entry name" value="RESPONSE_REGULATORY"/>
    <property type="match status" value="1"/>
</dbReference>
<dbReference type="RefSeq" id="WP_099798489.1">
    <property type="nucleotide sequence ID" value="NZ_CP018092.1"/>
</dbReference>
<dbReference type="InterPro" id="IPR001789">
    <property type="entry name" value="Sig_transdc_resp-reg_receiver"/>
</dbReference>
<dbReference type="PRINTS" id="PR00038">
    <property type="entry name" value="HTHLUXR"/>
</dbReference>
<feature type="modified residue" description="4-aspartylphosphate" evidence="2">
    <location>
        <position position="53"/>
    </location>
</feature>
<dbReference type="KEGG" id="slw:BRW62_04565"/>
<dbReference type="InterPro" id="IPR036388">
    <property type="entry name" value="WH-like_DNA-bd_sf"/>
</dbReference>
<dbReference type="SMART" id="SM00421">
    <property type="entry name" value="HTH_LUXR"/>
    <property type="match status" value="1"/>
</dbReference>
<evidence type="ECO:0000256" key="1">
    <source>
        <dbReference type="ARBA" id="ARBA00023125"/>
    </source>
</evidence>
<dbReference type="InterPro" id="IPR000792">
    <property type="entry name" value="Tscrpt_reg_LuxR_C"/>
</dbReference>
<evidence type="ECO:0000259" key="3">
    <source>
        <dbReference type="PROSITE" id="PS50043"/>
    </source>
</evidence>
<dbReference type="Pfam" id="PF00072">
    <property type="entry name" value="Response_reg"/>
    <property type="match status" value="1"/>
</dbReference>